<dbReference type="RefSeq" id="XP_024689881.1">
    <property type="nucleotide sequence ID" value="XM_024842059.1"/>
</dbReference>
<keyword evidence="1" id="KW-1133">Transmembrane helix</keyword>
<feature type="transmembrane region" description="Helical" evidence="1">
    <location>
        <begin position="44"/>
        <end position="70"/>
    </location>
</feature>
<keyword evidence="3" id="KW-1185">Reference proteome</keyword>
<organism evidence="2 3">
    <name type="scientific">Aspergillus campestris (strain IBT 28561)</name>
    <dbReference type="NCBI Taxonomy" id="1392248"/>
    <lineage>
        <taxon>Eukaryota</taxon>
        <taxon>Fungi</taxon>
        <taxon>Dikarya</taxon>
        <taxon>Ascomycota</taxon>
        <taxon>Pezizomycotina</taxon>
        <taxon>Eurotiomycetes</taxon>
        <taxon>Eurotiomycetidae</taxon>
        <taxon>Eurotiales</taxon>
        <taxon>Aspergillaceae</taxon>
        <taxon>Aspergillus</taxon>
        <taxon>Aspergillus subgen. Circumdati</taxon>
    </lineage>
</organism>
<keyword evidence="1" id="KW-0472">Membrane</keyword>
<evidence type="ECO:0000313" key="2">
    <source>
        <dbReference type="EMBL" id="PKY01287.1"/>
    </source>
</evidence>
<evidence type="ECO:0000256" key="1">
    <source>
        <dbReference type="SAM" id="Phobius"/>
    </source>
</evidence>
<dbReference type="GeneID" id="36549588"/>
<protein>
    <submittedName>
        <fullName evidence="2">Uncharacterized protein</fullName>
    </submittedName>
</protein>
<dbReference type="VEuPathDB" id="FungiDB:P168DRAFT_61671"/>
<dbReference type="Proteomes" id="UP000234254">
    <property type="component" value="Unassembled WGS sequence"/>
</dbReference>
<comment type="caution">
    <text evidence="2">The sequence shown here is derived from an EMBL/GenBank/DDBJ whole genome shotgun (WGS) entry which is preliminary data.</text>
</comment>
<dbReference type="EMBL" id="MSFM01000012">
    <property type="protein sequence ID" value="PKY01287.1"/>
    <property type="molecule type" value="Genomic_DNA"/>
</dbReference>
<reference evidence="2" key="1">
    <citation type="submission" date="2016-12" db="EMBL/GenBank/DDBJ databases">
        <title>The genomes of Aspergillus section Nigri reveals drivers in fungal speciation.</title>
        <authorList>
            <consortium name="DOE Joint Genome Institute"/>
            <person name="Vesth T.C."/>
            <person name="Nybo J."/>
            <person name="Theobald S."/>
            <person name="Brandl J."/>
            <person name="Frisvad J.C."/>
            <person name="Nielsen K.F."/>
            <person name="Lyhne E.K."/>
            <person name="Kogle M.E."/>
            <person name="Kuo A."/>
            <person name="Riley R."/>
            <person name="Clum A."/>
            <person name="Nolan M."/>
            <person name="Lipzen A."/>
            <person name="Salamov A."/>
            <person name="Henrissat B."/>
            <person name="Wiebenga A."/>
            <person name="De vries R.P."/>
            <person name="Grigoriev I.V."/>
            <person name="Mortensen U.H."/>
            <person name="Andersen M.R."/>
            <person name="Baker S.E."/>
        </authorList>
    </citation>
    <scope>NUCLEOTIDE SEQUENCE</scope>
    <source>
        <strain evidence="2">IBT 28561</strain>
    </source>
</reference>
<accession>A0A2I1CUJ7</accession>
<proteinExistence type="predicted"/>
<keyword evidence="1" id="KW-0812">Transmembrane</keyword>
<feature type="transmembrane region" description="Helical" evidence="1">
    <location>
        <begin position="76"/>
        <end position="98"/>
    </location>
</feature>
<dbReference type="AlphaFoldDB" id="A0A2I1CUJ7"/>
<evidence type="ECO:0000313" key="3">
    <source>
        <dbReference type="Proteomes" id="UP000234254"/>
    </source>
</evidence>
<sequence>MVFIALHSRRSAFDLWFLSPRSFLQCSSIWISQDCPRRRVFGPFFFLSFLPPLSSVEPIVVVTGASYFLGMGWYCIYGWVDCKFVVGSAACFLSFLPLRRMEIDGFS</sequence>
<gene>
    <name evidence="2" type="ORF">P168DRAFT_61671</name>
</gene>
<name>A0A2I1CUJ7_ASPC2</name>